<comment type="caution">
    <text evidence="3">The sequence shown here is derived from an EMBL/GenBank/DDBJ whole genome shotgun (WGS) entry which is preliminary data.</text>
</comment>
<dbReference type="InterPro" id="IPR016071">
    <property type="entry name" value="Staphylococal_nuclease_OB-fold"/>
</dbReference>
<dbReference type="PROSITE" id="PS50830">
    <property type="entry name" value="TNASE_3"/>
    <property type="match status" value="1"/>
</dbReference>
<dbReference type="PANTHER" id="PTHR12302:SF26">
    <property type="entry name" value="BLR1266 PROTEIN"/>
    <property type="match status" value="1"/>
</dbReference>
<proteinExistence type="predicted"/>
<dbReference type="STRING" id="48936.NJ75_04383"/>
<keyword evidence="4" id="KW-1185">Reference proteome</keyword>
<name>A0A0B8ZY07_9SPHN</name>
<dbReference type="PATRIC" id="fig|48936.3.peg.4419"/>
<accession>A0A0B8ZY07</accession>
<reference evidence="3 4" key="1">
    <citation type="submission" date="2014-10" db="EMBL/GenBank/DDBJ databases">
        <title>Draft genome sequence of Novosphingobium subterraneum DSM 12447.</title>
        <authorList>
            <person name="Gan H.M."/>
            <person name="Gan H.Y."/>
            <person name="Savka M.A."/>
        </authorList>
    </citation>
    <scope>NUCLEOTIDE SEQUENCE [LARGE SCALE GENOMIC DNA]</scope>
    <source>
        <strain evidence="3 4">DSM 12447</strain>
    </source>
</reference>
<feature type="signal peptide" evidence="1">
    <location>
        <begin position="1"/>
        <end position="20"/>
    </location>
</feature>
<dbReference type="Pfam" id="PF00565">
    <property type="entry name" value="SNase"/>
    <property type="match status" value="1"/>
</dbReference>
<gene>
    <name evidence="3" type="ORF">NJ75_04383</name>
</gene>
<dbReference type="InterPro" id="IPR035437">
    <property type="entry name" value="SNase_OB-fold_sf"/>
</dbReference>
<dbReference type="Gene3D" id="2.40.50.90">
    <property type="match status" value="1"/>
</dbReference>
<feature type="domain" description="TNase-like" evidence="2">
    <location>
        <begin position="31"/>
        <end position="143"/>
    </location>
</feature>
<dbReference type="AlphaFoldDB" id="A0A0B8ZY07"/>
<dbReference type="RefSeq" id="WP_211257967.1">
    <property type="nucleotide sequence ID" value="NZ_JRVC01000033.1"/>
</dbReference>
<evidence type="ECO:0000313" key="4">
    <source>
        <dbReference type="Proteomes" id="UP000031338"/>
    </source>
</evidence>
<evidence type="ECO:0000259" key="2">
    <source>
        <dbReference type="PROSITE" id="PS50830"/>
    </source>
</evidence>
<protein>
    <submittedName>
        <fullName evidence="3">Succinoglycan biosynthesis protein</fullName>
    </submittedName>
</protein>
<dbReference type="SUPFAM" id="SSF50199">
    <property type="entry name" value="Staphylococcal nuclease"/>
    <property type="match status" value="1"/>
</dbReference>
<organism evidence="3 4">
    <name type="scientific">Novosphingobium subterraneum</name>
    <dbReference type="NCBI Taxonomy" id="48936"/>
    <lineage>
        <taxon>Bacteria</taxon>
        <taxon>Pseudomonadati</taxon>
        <taxon>Pseudomonadota</taxon>
        <taxon>Alphaproteobacteria</taxon>
        <taxon>Sphingomonadales</taxon>
        <taxon>Sphingomonadaceae</taxon>
        <taxon>Novosphingobium</taxon>
    </lineage>
</organism>
<sequence length="226" mass="24665">MRNWIAALALVAALAFPAHAQVITGSATAADGDSLVVAGQKVRLFGIDAPELAQTCQRDGETWACGQAAKEQLSALIAGAQVHCRRLSTDSYGRAVSICKAGSEDLNRVLVENGWATAYREYSLDYVDAELRAKRYGLGIWSSTFQMPADFRHAGQPRDRAATARASTSRPSRVSGCVIKGNRNRRGQWIYHLPGMPYYEATRPEEIFCSEAEAQAAGYRRAIVRP</sequence>
<evidence type="ECO:0000313" key="3">
    <source>
        <dbReference type="EMBL" id="KHS42017.1"/>
    </source>
</evidence>
<dbReference type="PANTHER" id="PTHR12302">
    <property type="entry name" value="EBNA2 BINDING PROTEIN P100"/>
    <property type="match status" value="1"/>
</dbReference>
<evidence type="ECO:0000256" key="1">
    <source>
        <dbReference type="SAM" id="SignalP"/>
    </source>
</evidence>
<dbReference type="SMART" id="SM00318">
    <property type="entry name" value="SNc"/>
    <property type="match status" value="1"/>
</dbReference>
<feature type="chain" id="PRO_5002145383" evidence="1">
    <location>
        <begin position="21"/>
        <end position="226"/>
    </location>
</feature>
<keyword evidence="1" id="KW-0732">Signal</keyword>
<dbReference type="Proteomes" id="UP000031338">
    <property type="component" value="Unassembled WGS sequence"/>
</dbReference>
<dbReference type="EMBL" id="JRVC01000033">
    <property type="protein sequence ID" value="KHS42017.1"/>
    <property type="molecule type" value="Genomic_DNA"/>
</dbReference>